<proteinExistence type="predicted"/>
<dbReference type="EMBL" id="OIVN01000070">
    <property type="protein sequence ID" value="SPC73704.1"/>
    <property type="molecule type" value="Genomic_DNA"/>
</dbReference>
<dbReference type="InterPro" id="IPR012337">
    <property type="entry name" value="RNaseH-like_sf"/>
</dbReference>
<dbReference type="PROSITE" id="PS50879">
    <property type="entry name" value="RNASE_H_1"/>
    <property type="match status" value="1"/>
</dbReference>
<dbReference type="Pfam" id="PF13456">
    <property type="entry name" value="RVT_3"/>
    <property type="match status" value="1"/>
</dbReference>
<evidence type="ECO:0000313" key="3">
    <source>
        <dbReference type="EMBL" id="SPC73704.1"/>
    </source>
</evidence>
<dbReference type="CDD" id="cd01647">
    <property type="entry name" value="RT_LTR"/>
    <property type="match status" value="1"/>
</dbReference>
<dbReference type="InterPro" id="IPR000477">
    <property type="entry name" value="RT_dom"/>
</dbReference>
<dbReference type="SUPFAM" id="SSF56672">
    <property type="entry name" value="DNA/RNA polymerases"/>
    <property type="match status" value="1"/>
</dbReference>
<dbReference type="CDD" id="cd09279">
    <property type="entry name" value="RNase_HI_like"/>
    <property type="match status" value="1"/>
</dbReference>
<dbReference type="PANTHER" id="PTHR48475:SF1">
    <property type="entry name" value="RNASE H TYPE-1 DOMAIN-CONTAINING PROTEIN"/>
    <property type="match status" value="1"/>
</dbReference>
<name>A0A2N9EGD3_FAGSY</name>
<dbReference type="GO" id="GO:0003676">
    <property type="term" value="F:nucleic acid binding"/>
    <property type="evidence" value="ECO:0007669"/>
    <property type="project" value="InterPro"/>
</dbReference>
<dbReference type="InterPro" id="IPR002156">
    <property type="entry name" value="RNaseH_domain"/>
</dbReference>
<reference evidence="3" key="1">
    <citation type="submission" date="2018-02" db="EMBL/GenBank/DDBJ databases">
        <authorList>
            <person name="Cohen D.B."/>
            <person name="Kent A.D."/>
        </authorList>
    </citation>
    <scope>NUCLEOTIDE SEQUENCE</scope>
</reference>
<dbReference type="GO" id="GO:0004523">
    <property type="term" value="F:RNA-DNA hybrid ribonuclease activity"/>
    <property type="evidence" value="ECO:0007669"/>
    <property type="project" value="InterPro"/>
</dbReference>
<dbReference type="PANTHER" id="PTHR48475">
    <property type="entry name" value="RIBONUCLEASE H"/>
    <property type="match status" value="1"/>
</dbReference>
<dbReference type="Gene3D" id="3.30.70.270">
    <property type="match status" value="2"/>
</dbReference>
<protein>
    <recommendedName>
        <fullName evidence="2">RNase H type-1 domain-containing protein</fullName>
    </recommendedName>
</protein>
<dbReference type="AlphaFoldDB" id="A0A2N9EGD3"/>
<dbReference type="SUPFAM" id="SSF53098">
    <property type="entry name" value="Ribonuclease H-like"/>
    <property type="match status" value="1"/>
</dbReference>
<gene>
    <name evidence="3" type="ORF">FSB_LOCUS1586</name>
</gene>
<dbReference type="InterPro" id="IPR036397">
    <property type="entry name" value="RNaseH_sf"/>
</dbReference>
<feature type="domain" description="RNase H type-1" evidence="2">
    <location>
        <begin position="812"/>
        <end position="910"/>
    </location>
</feature>
<feature type="region of interest" description="Disordered" evidence="1">
    <location>
        <begin position="21"/>
        <end position="42"/>
    </location>
</feature>
<organism evidence="3">
    <name type="scientific">Fagus sylvatica</name>
    <name type="common">Beechnut</name>
    <dbReference type="NCBI Taxonomy" id="28930"/>
    <lineage>
        <taxon>Eukaryota</taxon>
        <taxon>Viridiplantae</taxon>
        <taxon>Streptophyta</taxon>
        <taxon>Embryophyta</taxon>
        <taxon>Tracheophyta</taxon>
        <taxon>Spermatophyta</taxon>
        <taxon>Magnoliopsida</taxon>
        <taxon>eudicotyledons</taxon>
        <taxon>Gunneridae</taxon>
        <taxon>Pentapetalae</taxon>
        <taxon>rosids</taxon>
        <taxon>fabids</taxon>
        <taxon>Fagales</taxon>
        <taxon>Fagaceae</taxon>
        <taxon>Fagus</taxon>
    </lineage>
</organism>
<accession>A0A2N9EGD3</accession>
<dbReference type="InterPro" id="IPR043128">
    <property type="entry name" value="Rev_trsase/Diguanyl_cyclase"/>
</dbReference>
<dbReference type="FunFam" id="3.30.70.270:FF:000063">
    <property type="entry name" value="Zinc knuckle domaincontaining protein"/>
    <property type="match status" value="1"/>
</dbReference>
<evidence type="ECO:0000259" key="2">
    <source>
        <dbReference type="PROSITE" id="PS50879"/>
    </source>
</evidence>
<dbReference type="InterPro" id="IPR043502">
    <property type="entry name" value="DNA/RNA_pol_sf"/>
</dbReference>
<dbReference type="Pfam" id="PF00078">
    <property type="entry name" value="RVT_1"/>
    <property type="match status" value="1"/>
</dbReference>
<dbReference type="Gene3D" id="3.30.420.10">
    <property type="entry name" value="Ribonuclease H-like superfamily/Ribonuclease H"/>
    <property type="match status" value="1"/>
</dbReference>
<evidence type="ECO:0000256" key="1">
    <source>
        <dbReference type="SAM" id="MobiDB-lite"/>
    </source>
</evidence>
<sequence>MSESVIEGYLREFFERLTKIEEAQKRNSRMEDEERRNEEEKAKAVIERNKEFIESFKEKMKLMQKALQKTQGVDDYLTTMGGITREESLQLPPKFSIPKADRPKEKDQVNMVMKGLLPVYYNRMFASPIMDFEQLCNSGMRIEDAIDNVQLDKREGKISIAPKTPNVQPNINVVQPNQYQYQHPPQYQNAYPNLSRQGPKLKRHFDPLGTPLSNVFKHMCKRDLIDNDVIPKLKLISKEKKKPIALAGLIMASQKHRDAILEALARKEVPMDTTPEQVLSIMGMTTDEFAIIFTTKDLPPKGGDHNRALYVTIDCLGSKVPKMLVDNGSSINVCPMRTATKIRLTKGQLSPSSLTVRAYDESIRGVIGTFEAECWMHPIGNVPSMVHQKFKLPWKGGVLTILGDGEINAAVIQRRNGRDAQEQATLNENFVKPGEDFPYCGFPEPRGGKPGFEIFFKAQLTLEDKASMEDKEWMKQMDPESYEDKKQEELTRLLKEFPEVFAWLYEDMPGIDPDIVQHRIPTLLEIKPVKQKLCRMKLKWMLKIKEEVIKQLKAGFIKNGRSTFGLKNVDATYQRMATALLHDMIHKEVEVYMEYMIVKSVTKGEHITNLRKFFERIKKYKLRLNLNKCTFRVTAGRLLGHMVSSRGIEVDPIKIKAILEIPPPKTEKEIRGFLGRLQYISRFIARLTTTCEPIFKLLKKGESKEWTKNCQKVFEAVKEYLSNPPVLAPPKLRRPLNLYLSVIEDALGSIAEAQAHPVSTPSAGGCQNGHTEVPLQEARSHREVVKTAHLTGRSEDDLDDDFPDEDVLNIEEKTTWKIYFDGASNQHGYGVGVLLIAPDGVHIPLSAKLNFVATNNVAEYKACTVGLEALLAIDVKEVEIYGNSGLVLAQAQRIWKMKEEHLKPYQAYLE</sequence>